<evidence type="ECO:0000313" key="11">
    <source>
        <dbReference type="EMBL" id="KAF2894121.1"/>
    </source>
</evidence>
<dbReference type="Proteomes" id="UP000801492">
    <property type="component" value="Unassembled WGS sequence"/>
</dbReference>
<keyword evidence="12" id="KW-1185">Reference proteome</keyword>
<keyword evidence="2" id="KW-0808">Transferase</keyword>
<gene>
    <name evidence="11" type="ORF">ILUMI_12051</name>
</gene>
<keyword evidence="3" id="KW-0548">Nucleotidyltransferase</keyword>
<name>A0A8K0GCP0_IGNLU</name>
<keyword evidence="6" id="KW-0255">Endonuclease</keyword>
<dbReference type="Gene3D" id="3.10.10.10">
    <property type="entry name" value="HIV Type 1 Reverse Transcriptase, subunit A, domain 1"/>
    <property type="match status" value="1"/>
</dbReference>
<dbReference type="InterPro" id="IPR041373">
    <property type="entry name" value="RT_RNaseH"/>
</dbReference>
<accession>A0A8K0GCP0</accession>
<feature type="region of interest" description="Disordered" evidence="9">
    <location>
        <begin position="115"/>
        <end position="136"/>
    </location>
</feature>
<evidence type="ECO:0000256" key="4">
    <source>
        <dbReference type="ARBA" id="ARBA00022722"/>
    </source>
</evidence>
<evidence type="ECO:0000256" key="5">
    <source>
        <dbReference type="ARBA" id="ARBA00022750"/>
    </source>
</evidence>
<keyword evidence="7" id="KW-0378">Hydrolase</keyword>
<protein>
    <recommendedName>
        <fullName evidence="10">Reverse transcriptase RNase H-like domain-containing protein</fullName>
    </recommendedName>
</protein>
<evidence type="ECO:0000256" key="3">
    <source>
        <dbReference type="ARBA" id="ARBA00022695"/>
    </source>
</evidence>
<dbReference type="GO" id="GO:0006508">
    <property type="term" value="P:proteolysis"/>
    <property type="evidence" value="ECO:0007669"/>
    <property type="project" value="UniProtKB-KW"/>
</dbReference>
<dbReference type="AlphaFoldDB" id="A0A8K0GCP0"/>
<dbReference type="GO" id="GO:0004519">
    <property type="term" value="F:endonuclease activity"/>
    <property type="evidence" value="ECO:0007669"/>
    <property type="project" value="UniProtKB-KW"/>
</dbReference>
<dbReference type="OrthoDB" id="8057069at2759"/>
<evidence type="ECO:0000256" key="1">
    <source>
        <dbReference type="ARBA" id="ARBA00022670"/>
    </source>
</evidence>
<evidence type="ECO:0000256" key="2">
    <source>
        <dbReference type="ARBA" id="ARBA00022679"/>
    </source>
</evidence>
<organism evidence="11 12">
    <name type="scientific">Ignelater luminosus</name>
    <name type="common">Cucubano</name>
    <name type="synonym">Pyrophorus luminosus</name>
    <dbReference type="NCBI Taxonomy" id="2038154"/>
    <lineage>
        <taxon>Eukaryota</taxon>
        <taxon>Metazoa</taxon>
        <taxon>Ecdysozoa</taxon>
        <taxon>Arthropoda</taxon>
        <taxon>Hexapoda</taxon>
        <taxon>Insecta</taxon>
        <taxon>Pterygota</taxon>
        <taxon>Neoptera</taxon>
        <taxon>Endopterygota</taxon>
        <taxon>Coleoptera</taxon>
        <taxon>Polyphaga</taxon>
        <taxon>Elateriformia</taxon>
        <taxon>Elateroidea</taxon>
        <taxon>Elateridae</taxon>
        <taxon>Agrypninae</taxon>
        <taxon>Pyrophorini</taxon>
        <taxon>Ignelater</taxon>
    </lineage>
</organism>
<keyword evidence="4" id="KW-0540">Nuclease</keyword>
<evidence type="ECO:0000259" key="10">
    <source>
        <dbReference type="Pfam" id="PF17917"/>
    </source>
</evidence>
<feature type="domain" description="Reverse transcriptase RNase H-like" evidence="10">
    <location>
        <begin position="329"/>
        <end position="367"/>
    </location>
</feature>
<dbReference type="GO" id="GO:0004190">
    <property type="term" value="F:aspartic-type endopeptidase activity"/>
    <property type="evidence" value="ECO:0007669"/>
    <property type="project" value="UniProtKB-KW"/>
</dbReference>
<evidence type="ECO:0000256" key="9">
    <source>
        <dbReference type="SAM" id="MobiDB-lite"/>
    </source>
</evidence>
<keyword evidence="8" id="KW-0695">RNA-directed DNA polymerase</keyword>
<evidence type="ECO:0000313" key="12">
    <source>
        <dbReference type="Proteomes" id="UP000801492"/>
    </source>
</evidence>
<sequence>MSDENAKKGIAFFISDLATTYAFGVKKPSYKIYREIFGHQQDDLNPTDIFICRIRALFEQLPSAVPEDVQLDMTYGILSLRIRKRLSRDSIKTFDKLSSRARVIEETFVEEIQSKVKPKPKERQAKTHTNNKETSVSTTDIFSFDLEQFGEPPRPIDRPVLLIDLNGCVAYGLIDMRARQSVAGYQLCQMLLEKKQSFEQKEMSVILADGKIRSREVLYTTVNVRIQGHVVLTTFIEFLDSAKKSRTLLGIDFIKDAKIIDTGNHTPVSSNPYPVPNHNNKVFRKEIDEMLSSKVIEPCESPWALPVVLVPKNDNTWRVGRGMKKSPLSMQPAERNYDAAQREALAVVWACHKFRGYIEGNEVEIASNRLQKDWPDGHSLSISLQLPHHGTNEIREKQLEDPDVRKIIECFEGRSGTPDIANWLVGYLMNNGILYRSQPDKLDVAQLVIPKKERQNDLKLGIMQSLEVSTLHAGIGDDGGNGKLSGTTPGSALYVKTGREKHKKEAALHCV</sequence>
<dbReference type="PANTHER" id="PTHR33064">
    <property type="entry name" value="POL PROTEIN"/>
    <property type="match status" value="1"/>
</dbReference>
<evidence type="ECO:0000256" key="6">
    <source>
        <dbReference type="ARBA" id="ARBA00022759"/>
    </source>
</evidence>
<dbReference type="SUPFAM" id="SSF56672">
    <property type="entry name" value="DNA/RNA polymerases"/>
    <property type="match status" value="1"/>
</dbReference>
<dbReference type="EMBL" id="VTPC01007326">
    <property type="protein sequence ID" value="KAF2894121.1"/>
    <property type="molecule type" value="Genomic_DNA"/>
</dbReference>
<keyword evidence="5" id="KW-0064">Aspartyl protease</keyword>
<dbReference type="GO" id="GO:0003964">
    <property type="term" value="F:RNA-directed DNA polymerase activity"/>
    <property type="evidence" value="ECO:0007669"/>
    <property type="project" value="UniProtKB-KW"/>
</dbReference>
<dbReference type="PANTHER" id="PTHR33064:SF37">
    <property type="entry name" value="RIBONUCLEASE H"/>
    <property type="match status" value="1"/>
</dbReference>
<dbReference type="InterPro" id="IPR051320">
    <property type="entry name" value="Viral_Replic_Matur_Polypro"/>
</dbReference>
<reference evidence="11" key="1">
    <citation type="submission" date="2019-08" db="EMBL/GenBank/DDBJ databases">
        <title>The genome of the North American firefly Photinus pyralis.</title>
        <authorList>
            <consortium name="Photinus pyralis genome working group"/>
            <person name="Fallon T.R."/>
            <person name="Sander Lower S.E."/>
            <person name="Weng J.-K."/>
        </authorList>
    </citation>
    <scope>NUCLEOTIDE SEQUENCE</scope>
    <source>
        <strain evidence="11">TRF0915ILg1</strain>
        <tissue evidence="11">Whole body</tissue>
    </source>
</reference>
<comment type="caution">
    <text evidence="11">The sequence shown here is derived from an EMBL/GenBank/DDBJ whole genome shotgun (WGS) entry which is preliminary data.</text>
</comment>
<dbReference type="Pfam" id="PF17917">
    <property type="entry name" value="RT_RNaseH"/>
    <property type="match status" value="1"/>
</dbReference>
<keyword evidence="1" id="KW-0645">Protease</keyword>
<evidence type="ECO:0000256" key="7">
    <source>
        <dbReference type="ARBA" id="ARBA00022801"/>
    </source>
</evidence>
<evidence type="ECO:0000256" key="8">
    <source>
        <dbReference type="ARBA" id="ARBA00022918"/>
    </source>
</evidence>
<dbReference type="InterPro" id="IPR043502">
    <property type="entry name" value="DNA/RNA_pol_sf"/>
</dbReference>
<proteinExistence type="predicted"/>